<name>Q9TRZ1_MACFA</name>
<reference key="1">
    <citation type="journal article" date="1995" name="Eur. J. Cancer">
        <title>Splice variants of the cell surface glycoprotein CD44 associated with metastatic tumour cells are expressed in normal tissues of humans and cynomolgus monkeys.</title>
        <authorList>
            <person name="Heider K.H."/>
            <person name="Mulder J.W."/>
            <person name="Ostermann E."/>
            <person name="Susani S."/>
            <person name="Patzelt E."/>
            <person name="Pals S.T."/>
            <person name="Adolf G.R."/>
        </authorList>
    </citation>
    <scope>NUCLEOTIDE SEQUENCE</scope>
</reference>
<evidence type="ECO:0000256" key="1">
    <source>
        <dbReference type="SAM" id="MobiDB-lite"/>
    </source>
</evidence>
<accession>Q9TRZ1</accession>
<sequence>VDRNGTTAHEGNWNPEAHPPLIHHEHHEEEETPHSTST</sequence>
<organism>
    <name type="scientific">Macaca fascicularis</name>
    <name type="common">Crab-eating macaque</name>
    <name type="synonym">Cynomolgus monkey</name>
    <dbReference type="NCBI Taxonomy" id="9541"/>
    <lineage>
        <taxon>Eukaryota</taxon>
        <taxon>Metazoa</taxon>
        <taxon>Chordata</taxon>
        <taxon>Craniata</taxon>
        <taxon>Vertebrata</taxon>
        <taxon>Euteleostomi</taxon>
        <taxon>Mammalia</taxon>
        <taxon>Eutheria</taxon>
        <taxon>Euarchontoglires</taxon>
        <taxon>Primates</taxon>
        <taxon>Haplorrhini</taxon>
        <taxon>Catarrhini</taxon>
        <taxon>Cercopithecidae</taxon>
        <taxon>Cercopithecinae</taxon>
        <taxon>Macaca</taxon>
    </lineage>
</organism>
<proteinExistence type="predicted"/>
<dbReference type="AlphaFoldDB" id="Q9TRZ1"/>
<feature type="region of interest" description="Disordered" evidence="1">
    <location>
        <begin position="1"/>
        <end position="38"/>
    </location>
</feature>
<protein>
    <submittedName>
        <fullName>CD44 isoform</fullName>
    </submittedName>
</protein>
<feature type="compositionally biased region" description="Basic and acidic residues" evidence="1">
    <location>
        <begin position="22"/>
        <end position="38"/>
    </location>
</feature>